<keyword evidence="4" id="KW-0238">DNA-binding</keyword>
<keyword evidence="1" id="KW-0479">Metal-binding</keyword>
<evidence type="ECO:0000256" key="5">
    <source>
        <dbReference type="ARBA" id="ARBA00023163"/>
    </source>
</evidence>
<evidence type="ECO:0000256" key="2">
    <source>
        <dbReference type="ARBA" id="ARBA00022833"/>
    </source>
</evidence>
<evidence type="ECO:0000256" key="7">
    <source>
        <dbReference type="SAM" id="MobiDB-lite"/>
    </source>
</evidence>
<dbReference type="InterPro" id="IPR036452">
    <property type="entry name" value="Ribo_hydro-like"/>
</dbReference>
<dbReference type="Pfam" id="PF07632">
    <property type="entry name" value="Sde182_NH-like"/>
    <property type="match status" value="1"/>
</dbReference>
<feature type="signal peptide" evidence="8">
    <location>
        <begin position="1"/>
        <end position="25"/>
    </location>
</feature>
<dbReference type="GO" id="GO:0003677">
    <property type="term" value="F:DNA binding"/>
    <property type="evidence" value="ECO:0007669"/>
    <property type="project" value="UniProtKB-KW"/>
</dbReference>
<dbReference type="Gene3D" id="2.60.40.10">
    <property type="entry name" value="Immunoglobulins"/>
    <property type="match status" value="1"/>
</dbReference>
<dbReference type="InterPro" id="IPR011483">
    <property type="entry name" value="Sde182_NH-like"/>
</dbReference>
<dbReference type="PANTHER" id="PTHR36206">
    <property type="entry name" value="ASPERCRYPTIN BIOSYNTHESIS CLUSTER-SPECIFIC TRANSCRIPTION REGULATOR ATNN-RELATED"/>
    <property type="match status" value="1"/>
</dbReference>
<dbReference type="GO" id="GO:0046872">
    <property type="term" value="F:metal ion binding"/>
    <property type="evidence" value="ECO:0007669"/>
    <property type="project" value="UniProtKB-KW"/>
</dbReference>
<keyword evidence="3" id="KW-0805">Transcription regulation</keyword>
<feature type="domain" description="Cellulose-binding Sde182 nucleoside hydrolase-like" evidence="9">
    <location>
        <begin position="39"/>
        <end position="308"/>
    </location>
</feature>
<dbReference type="PANTHER" id="PTHR36206:SF13">
    <property type="entry name" value="TRANSCRIPTIONAL REGULATORY PROTEIN MOC3"/>
    <property type="match status" value="1"/>
</dbReference>
<protein>
    <recommendedName>
        <fullName evidence="13">DUF1593 domain-containing protein</fullName>
    </recommendedName>
</protein>
<dbReference type="AlphaFoldDB" id="A0A135T860"/>
<comment type="caution">
    <text evidence="11">The sequence shown here is derived from an EMBL/GenBank/DDBJ whole genome shotgun (WGS) entry which is preliminary data.</text>
</comment>
<feature type="region of interest" description="Disordered" evidence="7">
    <location>
        <begin position="968"/>
        <end position="998"/>
    </location>
</feature>
<dbReference type="InterPro" id="IPR013783">
    <property type="entry name" value="Ig-like_fold"/>
</dbReference>
<dbReference type="OrthoDB" id="3592035at2759"/>
<keyword evidence="5" id="KW-0804">Transcription</keyword>
<evidence type="ECO:0008006" key="13">
    <source>
        <dbReference type="Google" id="ProtNLM"/>
    </source>
</evidence>
<keyword evidence="6" id="KW-0539">Nucleus</keyword>
<sequence>MTTAWKQPFWLTYLFFYISASLVFASKQCESSRYEHKHRVFVLTDMSNEPDDQMSLVRFLTYANELDIQGIAAITSTWLRNRTDAETIQEVIRGYGEVVDNLNSNVPADAAYPSAEDLLDRVSSGHPVYGLASLNQNNLSSAAVALIQAADESSDTDPLWVSVWGGAAVLAEALQHVSSTRDADTVSKFVNTLRVYSISDQDDAGPWIRDRFPRLFYIVSLHGWNEYTQPTWIGISGEEYRHFDKGGPNTEIVSNDWLQKHIRIGPLGSHYLNWTFIMEGDTPAFLSLVQNGLGDINNPQWGGWGGRYSLLDTSTADGGRRLYSDTADYVRGANGEAFSSKYATIWRWRENFQHDFASRMQWTVNGNFGENNHQPIAVVNGSCGPASLEVGYQFGESLVFDAAESWDPDSDILSFEWFHYREATGRDLEGFTIPLVSQNMDIANLTADGSVVRVEPLKNQASLYLYEYSVLVLAMWLLTQWPSAAITRLSTSAKYPGLNIAGLNAGFKCHRSFPSEAHNVVVPKHLEAPIRRNPSALNPLALNEQEGRAYQFFQIIGAPTLSSGFECEFWEKLVLQLANADNAIFHATVALGLLLEDMHNWPISWPVPRTAPPTERTAMALRHYQTALQQLFVPLIRKDSANVISLASSVVFSCIETLCGNVRNAMKLTLLGTNILTQLEVPGLSPANSESLAPFVSVFVRLDSYMKEVRNTESLVSDSAAKSLTIAQLLQTEDHIQPKPPPFRHMRPCPSVFSNLREANRHLETLENLCLFAVEQQGGPRDVQSVQTRASCQSLYQEWLEAFNASSISTDDGNSLTLLHIRRLDVFLTLHGPEDTGHQSDWDYFLPEFIEMLTYAASAVAIANNSATHWLHTSFVLGGGFIMPLCRLALRCRHPRTRRAAIHILRGARRRDGLLEGKLAARVLRRIVDIEEDGLGEVTECRDIPEAARVAGVLVKFSGGKGRAKLTYSRAAGPKDERALVEEELSGGSQLEGEQDLP</sequence>
<feature type="domain" description="Cellulose-binding Sde182 C-terminal" evidence="10">
    <location>
        <begin position="398"/>
        <end position="458"/>
    </location>
</feature>
<evidence type="ECO:0000259" key="9">
    <source>
        <dbReference type="Pfam" id="PF07632"/>
    </source>
</evidence>
<evidence type="ECO:0000259" key="10">
    <source>
        <dbReference type="Pfam" id="PF21027"/>
    </source>
</evidence>
<gene>
    <name evidence="11" type="ORF">CSIM01_08095</name>
</gene>
<keyword evidence="8" id="KW-0732">Signal</keyword>
<feature type="chain" id="PRO_5007803271" description="DUF1593 domain-containing protein" evidence="8">
    <location>
        <begin position="26"/>
        <end position="998"/>
    </location>
</feature>
<reference evidence="11 12" key="1">
    <citation type="submission" date="2014-02" db="EMBL/GenBank/DDBJ databases">
        <title>The genome sequence of Colletotrichum simmondsii CBS122122.</title>
        <authorList>
            <person name="Baroncelli R."/>
            <person name="Thon M.R."/>
        </authorList>
    </citation>
    <scope>NUCLEOTIDE SEQUENCE [LARGE SCALE GENOMIC DNA]</scope>
    <source>
        <strain evidence="11 12">CBS122122</strain>
    </source>
</reference>
<evidence type="ECO:0000256" key="3">
    <source>
        <dbReference type="ARBA" id="ARBA00023015"/>
    </source>
</evidence>
<evidence type="ECO:0000313" key="11">
    <source>
        <dbReference type="EMBL" id="KXH44315.1"/>
    </source>
</evidence>
<dbReference type="InterPro" id="IPR048527">
    <property type="entry name" value="Sde182_C"/>
</dbReference>
<evidence type="ECO:0000313" key="12">
    <source>
        <dbReference type="Proteomes" id="UP000070328"/>
    </source>
</evidence>
<dbReference type="EMBL" id="JFBX01000252">
    <property type="protein sequence ID" value="KXH44315.1"/>
    <property type="molecule type" value="Genomic_DNA"/>
</dbReference>
<dbReference type="GO" id="GO:0016799">
    <property type="term" value="F:hydrolase activity, hydrolyzing N-glycosyl compounds"/>
    <property type="evidence" value="ECO:0007669"/>
    <property type="project" value="InterPro"/>
</dbReference>
<evidence type="ECO:0000256" key="4">
    <source>
        <dbReference type="ARBA" id="ARBA00023125"/>
    </source>
</evidence>
<organism evidence="11 12">
    <name type="scientific">Colletotrichum simmondsii</name>
    <dbReference type="NCBI Taxonomy" id="703756"/>
    <lineage>
        <taxon>Eukaryota</taxon>
        <taxon>Fungi</taxon>
        <taxon>Dikarya</taxon>
        <taxon>Ascomycota</taxon>
        <taxon>Pezizomycotina</taxon>
        <taxon>Sordariomycetes</taxon>
        <taxon>Hypocreomycetidae</taxon>
        <taxon>Glomerellales</taxon>
        <taxon>Glomerellaceae</taxon>
        <taxon>Colletotrichum</taxon>
        <taxon>Colletotrichum acutatum species complex</taxon>
    </lineage>
</organism>
<proteinExistence type="predicted"/>
<dbReference type="Pfam" id="PF21027">
    <property type="entry name" value="Sde0182_C"/>
    <property type="match status" value="1"/>
</dbReference>
<keyword evidence="2" id="KW-0862">Zinc</keyword>
<evidence type="ECO:0000256" key="6">
    <source>
        <dbReference type="ARBA" id="ARBA00023242"/>
    </source>
</evidence>
<dbReference type="Proteomes" id="UP000070328">
    <property type="component" value="Unassembled WGS sequence"/>
</dbReference>
<evidence type="ECO:0000256" key="8">
    <source>
        <dbReference type="SAM" id="SignalP"/>
    </source>
</evidence>
<dbReference type="InterPro" id="IPR052360">
    <property type="entry name" value="Transcr_Regulatory_Proteins"/>
</dbReference>
<evidence type="ECO:0000256" key="1">
    <source>
        <dbReference type="ARBA" id="ARBA00022723"/>
    </source>
</evidence>
<dbReference type="Gene3D" id="3.90.245.10">
    <property type="entry name" value="Ribonucleoside hydrolase-like"/>
    <property type="match status" value="1"/>
</dbReference>
<name>A0A135T860_9PEZI</name>
<accession>A0A135T860</accession>
<keyword evidence="12" id="KW-1185">Reference proteome</keyword>